<gene>
    <name evidence="9" type="ORF">O1G22_07475</name>
</gene>
<evidence type="ECO:0000313" key="9">
    <source>
        <dbReference type="EMBL" id="WBO62671.1"/>
    </source>
</evidence>
<feature type="transmembrane region" description="Helical" evidence="8">
    <location>
        <begin position="267"/>
        <end position="288"/>
    </location>
</feature>
<keyword evidence="4" id="KW-1003">Cell membrane</keyword>
<keyword evidence="3" id="KW-0813">Transport</keyword>
<dbReference type="SUPFAM" id="SSF144083">
    <property type="entry name" value="Magnesium transport protein CorA, transmembrane region"/>
    <property type="match status" value="1"/>
</dbReference>
<protein>
    <submittedName>
        <fullName evidence="9">CorA family divalent cation transporter</fullName>
    </submittedName>
</protein>
<evidence type="ECO:0000256" key="5">
    <source>
        <dbReference type="ARBA" id="ARBA00022692"/>
    </source>
</evidence>
<evidence type="ECO:0000256" key="3">
    <source>
        <dbReference type="ARBA" id="ARBA00022448"/>
    </source>
</evidence>
<keyword evidence="6 8" id="KW-1133">Transmembrane helix</keyword>
<dbReference type="Proteomes" id="UP001212326">
    <property type="component" value="Chromosome"/>
</dbReference>
<reference evidence="9 10" key="1">
    <citation type="submission" date="2022-12" db="EMBL/GenBank/DDBJ databases">
        <authorList>
            <person name="Mo P."/>
        </authorList>
    </citation>
    <scope>NUCLEOTIDE SEQUENCE [LARGE SCALE GENOMIC DNA]</scope>
    <source>
        <strain evidence="9 10">HUAS 2-6</strain>
    </source>
</reference>
<evidence type="ECO:0000313" key="10">
    <source>
        <dbReference type="Proteomes" id="UP001212326"/>
    </source>
</evidence>
<evidence type="ECO:0000256" key="7">
    <source>
        <dbReference type="ARBA" id="ARBA00023136"/>
    </source>
</evidence>
<feature type="transmembrane region" description="Helical" evidence="8">
    <location>
        <begin position="300"/>
        <end position="320"/>
    </location>
</feature>
<sequence length="341" mass="38284">MIVTMVSMPDGVTTRISVAEARQRLATDPFLLLGVELPEEDGPAGGAEESGPADEPPARRLGLDTEELAWFGRRDQSARAEFLGDIAGFVVPVARHGRVAHVHALASERFLVIAHRGPAVLTADVIAHLRREKPHDAVATLFLLLQEALATFRRAAVRELLQVEELEDAMFEERRPEQIYRLSQLRRSAALLHHSLLPYLQVVEEMVTRRMMSRDFPVERQRLAQEFQRAARLVLADIESLQDAARRTFASYGSLVAGEQNGVINRLTIVSVVFLPLSFLTGFFGMNFAFLTGELESKDVFWLLAVGLQVVVLLVAFYVLHRTRVWRRLRDGDQETGPEDE</sequence>
<dbReference type="SUPFAM" id="SSF143865">
    <property type="entry name" value="CorA soluble domain-like"/>
    <property type="match status" value="1"/>
</dbReference>
<evidence type="ECO:0000256" key="2">
    <source>
        <dbReference type="ARBA" id="ARBA00009765"/>
    </source>
</evidence>
<evidence type="ECO:0000256" key="1">
    <source>
        <dbReference type="ARBA" id="ARBA00004651"/>
    </source>
</evidence>
<evidence type="ECO:0000256" key="8">
    <source>
        <dbReference type="SAM" id="Phobius"/>
    </source>
</evidence>
<comment type="subcellular location">
    <subcellularLocation>
        <location evidence="1">Cell membrane</location>
        <topology evidence="1">Multi-pass membrane protein</topology>
    </subcellularLocation>
</comment>
<dbReference type="EMBL" id="CP115300">
    <property type="protein sequence ID" value="WBO62671.1"/>
    <property type="molecule type" value="Genomic_DNA"/>
</dbReference>
<comment type="similarity">
    <text evidence="2">Belongs to the CorA metal ion transporter (MIT) (TC 1.A.35) family.</text>
</comment>
<name>A0ABY7NWS8_9ACTN</name>
<dbReference type="RefSeq" id="WP_270080587.1">
    <property type="nucleotide sequence ID" value="NZ_CP115300.1"/>
</dbReference>
<evidence type="ECO:0000256" key="6">
    <source>
        <dbReference type="ARBA" id="ARBA00022989"/>
    </source>
</evidence>
<dbReference type="InterPro" id="IPR045861">
    <property type="entry name" value="CorA_cytoplasmic_dom"/>
</dbReference>
<dbReference type="PANTHER" id="PTHR46494:SF1">
    <property type="entry name" value="CORA FAMILY METAL ION TRANSPORTER (EUROFUNG)"/>
    <property type="match status" value="1"/>
</dbReference>
<dbReference type="InterPro" id="IPR045863">
    <property type="entry name" value="CorA_TM1_TM2"/>
</dbReference>
<keyword evidence="5 8" id="KW-0812">Transmembrane</keyword>
<dbReference type="Pfam" id="PF01544">
    <property type="entry name" value="CorA"/>
    <property type="match status" value="1"/>
</dbReference>
<keyword evidence="7 8" id="KW-0472">Membrane</keyword>
<proteinExistence type="inferred from homology"/>
<organism evidence="9 10">
    <name type="scientific">Streptomyces camelliae</name>
    <dbReference type="NCBI Taxonomy" id="3004093"/>
    <lineage>
        <taxon>Bacteria</taxon>
        <taxon>Bacillati</taxon>
        <taxon>Actinomycetota</taxon>
        <taxon>Actinomycetes</taxon>
        <taxon>Kitasatosporales</taxon>
        <taxon>Streptomycetaceae</taxon>
        <taxon>Streptomyces</taxon>
    </lineage>
</organism>
<accession>A0ABY7NWS8</accession>
<evidence type="ECO:0000256" key="4">
    <source>
        <dbReference type="ARBA" id="ARBA00022475"/>
    </source>
</evidence>
<dbReference type="PANTHER" id="PTHR46494">
    <property type="entry name" value="CORA FAMILY METAL ION TRANSPORTER (EUROFUNG)"/>
    <property type="match status" value="1"/>
</dbReference>
<dbReference type="InterPro" id="IPR002523">
    <property type="entry name" value="MgTranspt_CorA/ZnTranspt_ZntB"/>
</dbReference>
<dbReference type="Gene3D" id="1.20.58.340">
    <property type="entry name" value="Magnesium transport protein CorA, transmembrane region"/>
    <property type="match status" value="2"/>
</dbReference>
<keyword evidence="10" id="KW-1185">Reference proteome</keyword>